<dbReference type="RefSeq" id="WP_082430106.1">
    <property type="nucleotide sequence ID" value="NZ_CXPG01000027.1"/>
</dbReference>
<reference evidence="3 4" key="1">
    <citation type="submission" date="2015-07" db="EMBL/GenBank/DDBJ databases">
        <authorList>
            <person name="Noorani M."/>
        </authorList>
    </citation>
    <scope>NUCLEOTIDE SEQUENCE [LARGE SCALE GENOMIC DNA]</scope>
    <source>
        <strain evidence="3 4">CECT 5088</strain>
    </source>
</reference>
<dbReference type="Pfam" id="PF00565">
    <property type="entry name" value="SNase"/>
    <property type="match status" value="1"/>
</dbReference>
<feature type="signal peptide" evidence="1">
    <location>
        <begin position="1"/>
        <end position="17"/>
    </location>
</feature>
<evidence type="ECO:0000259" key="2">
    <source>
        <dbReference type="PROSITE" id="PS50830"/>
    </source>
</evidence>
<dbReference type="STRING" id="282197.SAMN04488517_1105"/>
<sequence>MIRSLLIVAALASPALAFTVVETIEGVARVVDGDTIRVGRVPVRLNGLAAPEISGDRVQPGGIEATDAMRALVEGRHVVCDLDGSRTHGREVGRCAVDGQDIGEAMVRGGYARDCRRYSGGDYAAAESAARAAGRDLSAIYALPGYC</sequence>
<dbReference type="OrthoDB" id="9805504at2"/>
<accession>A0A0M6XUK1</accession>
<dbReference type="InterPro" id="IPR035437">
    <property type="entry name" value="SNase_OB-fold_sf"/>
</dbReference>
<dbReference type="SUPFAM" id="SSF50199">
    <property type="entry name" value="Staphylococcal nuclease"/>
    <property type="match status" value="1"/>
</dbReference>
<dbReference type="Gene3D" id="2.40.50.90">
    <property type="match status" value="1"/>
</dbReference>
<evidence type="ECO:0000256" key="1">
    <source>
        <dbReference type="SAM" id="SignalP"/>
    </source>
</evidence>
<feature type="chain" id="PRO_5005807202" evidence="1">
    <location>
        <begin position="18"/>
        <end position="147"/>
    </location>
</feature>
<name>A0A0M6XUK1_9RHOB</name>
<dbReference type="PANTHER" id="PTHR12302:SF26">
    <property type="entry name" value="BLR1266 PROTEIN"/>
    <property type="match status" value="1"/>
</dbReference>
<dbReference type="SMART" id="SM00318">
    <property type="entry name" value="SNc"/>
    <property type="match status" value="1"/>
</dbReference>
<dbReference type="InterPro" id="IPR016071">
    <property type="entry name" value="Staphylococal_nuclease_OB-fold"/>
</dbReference>
<dbReference type="Proteomes" id="UP000048908">
    <property type="component" value="Unassembled WGS sequence"/>
</dbReference>
<evidence type="ECO:0000313" key="4">
    <source>
        <dbReference type="Proteomes" id="UP000048908"/>
    </source>
</evidence>
<feature type="domain" description="TNase-like" evidence="2">
    <location>
        <begin position="27"/>
        <end position="140"/>
    </location>
</feature>
<keyword evidence="1" id="KW-0732">Signal</keyword>
<dbReference type="PANTHER" id="PTHR12302">
    <property type="entry name" value="EBNA2 BINDING PROTEIN P100"/>
    <property type="match status" value="1"/>
</dbReference>
<keyword evidence="4" id="KW-1185">Reference proteome</keyword>
<protein>
    <submittedName>
        <fullName evidence="3">Succinoglycan biosynthesis protein ExoI</fullName>
    </submittedName>
</protein>
<evidence type="ECO:0000313" key="3">
    <source>
        <dbReference type="EMBL" id="CTQ34826.1"/>
    </source>
</evidence>
<proteinExistence type="predicted"/>
<gene>
    <name evidence="3" type="primary">exoI</name>
    <name evidence="3" type="ORF">JAN5088_03622</name>
</gene>
<organism evidence="3 4">
    <name type="scientific">Jannaschia rubra</name>
    <dbReference type="NCBI Taxonomy" id="282197"/>
    <lineage>
        <taxon>Bacteria</taxon>
        <taxon>Pseudomonadati</taxon>
        <taxon>Pseudomonadota</taxon>
        <taxon>Alphaproteobacteria</taxon>
        <taxon>Rhodobacterales</taxon>
        <taxon>Roseobacteraceae</taxon>
        <taxon>Jannaschia</taxon>
    </lineage>
</organism>
<dbReference type="AlphaFoldDB" id="A0A0M6XUK1"/>
<dbReference type="EMBL" id="CXPG01000027">
    <property type="protein sequence ID" value="CTQ34826.1"/>
    <property type="molecule type" value="Genomic_DNA"/>
</dbReference>
<dbReference type="PROSITE" id="PS50830">
    <property type="entry name" value="TNASE_3"/>
    <property type="match status" value="1"/>
</dbReference>